<dbReference type="InParanoid" id="A0A059BHM6"/>
<organism evidence="3">
    <name type="scientific">Eucalyptus grandis</name>
    <name type="common">Flooded gum</name>
    <dbReference type="NCBI Taxonomy" id="71139"/>
    <lineage>
        <taxon>Eukaryota</taxon>
        <taxon>Viridiplantae</taxon>
        <taxon>Streptophyta</taxon>
        <taxon>Embryophyta</taxon>
        <taxon>Tracheophyta</taxon>
        <taxon>Spermatophyta</taxon>
        <taxon>Magnoliopsida</taxon>
        <taxon>eudicotyledons</taxon>
        <taxon>Gunneridae</taxon>
        <taxon>Pentapetalae</taxon>
        <taxon>rosids</taxon>
        <taxon>malvids</taxon>
        <taxon>Myrtales</taxon>
        <taxon>Myrtaceae</taxon>
        <taxon>Myrtoideae</taxon>
        <taxon>Eucalypteae</taxon>
        <taxon>Eucalyptus</taxon>
    </lineage>
</organism>
<protein>
    <recommendedName>
        <fullName evidence="2">Bifunctional inhibitor/plant lipid transfer protein/seed storage helical domain-containing protein</fullName>
    </recommendedName>
</protein>
<dbReference type="OMA" id="SEDIHAH"/>
<dbReference type="Pfam" id="PF00234">
    <property type="entry name" value="Tryp_alpha_amyl"/>
    <property type="match status" value="1"/>
</dbReference>
<dbReference type="SUPFAM" id="SSF47699">
    <property type="entry name" value="Bifunctional inhibitor/lipid-transfer protein/seed storage 2S albumin"/>
    <property type="match status" value="1"/>
</dbReference>
<feature type="chain" id="PRO_5001568451" description="Bifunctional inhibitor/plant lipid transfer protein/seed storage helical domain-containing protein" evidence="1">
    <location>
        <begin position="28"/>
        <end position="119"/>
    </location>
</feature>
<dbReference type="PANTHER" id="PTHR33122">
    <property type="entry name" value="LIPID BINDING PROTEIN-RELATED"/>
    <property type="match status" value="1"/>
</dbReference>
<dbReference type="GO" id="GO:0009627">
    <property type="term" value="P:systemic acquired resistance"/>
    <property type="evidence" value="ECO:0007669"/>
    <property type="project" value="InterPro"/>
</dbReference>
<dbReference type="Gene3D" id="1.10.110.10">
    <property type="entry name" value="Plant lipid-transfer and hydrophobic proteins"/>
    <property type="match status" value="1"/>
</dbReference>
<evidence type="ECO:0000259" key="2">
    <source>
        <dbReference type="SMART" id="SM00499"/>
    </source>
</evidence>
<reference evidence="3" key="1">
    <citation type="submission" date="2013-07" db="EMBL/GenBank/DDBJ databases">
        <title>The genome of Eucalyptus grandis.</title>
        <authorList>
            <person name="Schmutz J."/>
            <person name="Hayes R."/>
            <person name="Myburg A."/>
            <person name="Tuskan G."/>
            <person name="Grattapaglia D."/>
            <person name="Rokhsar D.S."/>
        </authorList>
    </citation>
    <scope>NUCLEOTIDE SEQUENCE</scope>
    <source>
        <tissue evidence="3">Leaf extractions</tissue>
    </source>
</reference>
<dbReference type="InterPro" id="IPR036312">
    <property type="entry name" value="Bifun_inhib/LTP/seed_sf"/>
</dbReference>
<dbReference type="Gramene" id="KCW65608">
    <property type="protein sequence ID" value="KCW65608"/>
    <property type="gene ID" value="EUGRSUZ_G02998"/>
</dbReference>
<gene>
    <name evidence="3" type="ORF">EUGRSUZ_G02998</name>
</gene>
<feature type="domain" description="Bifunctional inhibitor/plant lipid transfer protein/seed storage helical" evidence="2">
    <location>
        <begin position="31"/>
        <end position="113"/>
    </location>
</feature>
<dbReference type="FunCoup" id="A0A059BHM6">
    <property type="interactions" value="214"/>
</dbReference>
<dbReference type="InterPro" id="IPR016140">
    <property type="entry name" value="Bifunc_inhib/LTP/seed_store"/>
</dbReference>
<dbReference type="eggNOG" id="ENOG502S1QA">
    <property type="taxonomic scope" value="Eukaryota"/>
</dbReference>
<dbReference type="KEGG" id="egr:104454344"/>
<dbReference type="GO" id="GO:0005504">
    <property type="term" value="F:fatty acid binding"/>
    <property type="evidence" value="ECO:0007669"/>
    <property type="project" value="InterPro"/>
</dbReference>
<dbReference type="STRING" id="71139.A0A059BHM6"/>
<dbReference type="SMART" id="SM00499">
    <property type="entry name" value="AAI"/>
    <property type="match status" value="1"/>
</dbReference>
<dbReference type="AlphaFoldDB" id="A0A059BHM6"/>
<name>A0A059BHM6_EUCGR</name>
<dbReference type="OrthoDB" id="678526at2759"/>
<evidence type="ECO:0000313" key="3">
    <source>
        <dbReference type="EMBL" id="KCW65608.1"/>
    </source>
</evidence>
<evidence type="ECO:0000256" key="1">
    <source>
        <dbReference type="SAM" id="SignalP"/>
    </source>
</evidence>
<accession>A0A059BHM6</accession>
<feature type="signal peptide" evidence="1">
    <location>
        <begin position="1"/>
        <end position="27"/>
    </location>
</feature>
<dbReference type="PANTHER" id="PTHR33122:SF4">
    <property type="entry name" value="OS04G0415800 PROTEIN"/>
    <property type="match status" value="1"/>
</dbReference>
<dbReference type="CDD" id="cd00010">
    <property type="entry name" value="AAI_LTSS"/>
    <property type="match status" value="1"/>
</dbReference>
<proteinExistence type="predicted"/>
<dbReference type="InterPro" id="IPR039265">
    <property type="entry name" value="DIR1-like"/>
</dbReference>
<sequence length="119" mass="12423">MEAPMKQISVLVFFAILAISGLQTVYGAGECGKSSTPDREAFKLAPCMSAAQDETAPVSSSCCAQVKRIGQNPSCLCAAMLSNTAKMAGIKPGVAVTIPKRCNLSDRPTGYKCGDYTVP</sequence>
<dbReference type="EMBL" id="KK198759">
    <property type="protein sequence ID" value="KCW65608.1"/>
    <property type="molecule type" value="Genomic_DNA"/>
</dbReference>
<keyword evidence="1" id="KW-0732">Signal</keyword>